<dbReference type="InterPro" id="IPR032823">
    <property type="entry name" value="BCA_ABC_TP_C"/>
</dbReference>
<dbReference type="InterPro" id="IPR051120">
    <property type="entry name" value="ABC_AA/LPS_Transport"/>
</dbReference>
<dbReference type="InterPro" id="IPR027417">
    <property type="entry name" value="P-loop_NTPase"/>
</dbReference>
<protein>
    <submittedName>
        <fullName evidence="6">Urea ABC transporter ATP-binding protein UrtD</fullName>
    </submittedName>
</protein>
<dbReference type="Proteomes" id="UP000288587">
    <property type="component" value="Unassembled WGS sequence"/>
</dbReference>
<dbReference type="NCBIfam" id="TIGR03411">
    <property type="entry name" value="urea_trans_UrtD"/>
    <property type="match status" value="1"/>
</dbReference>
<dbReference type="SMART" id="SM00382">
    <property type="entry name" value="AAA"/>
    <property type="match status" value="1"/>
</dbReference>
<evidence type="ECO:0000256" key="3">
    <source>
        <dbReference type="ARBA" id="ARBA00022741"/>
    </source>
</evidence>
<gene>
    <name evidence="6" type="primary">urtD</name>
    <name evidence="6" type="ORF">EOD73_04820</name>
</gene>
<dbReference type="GO" id="GO:0005524">
    <property type="term" value="F:ATP binding"/>
    <property type="evidence" value="ECO:0007669"/>
    <property type="project" value="UniProtKB-KW"/>
</dbReference>
<evidence type="ECO:0000256" key="1">
    <source>
        <dbReference type="ARBA" id="ARBA00022448"/>
    </source>
</evidence>
<sequence>MTPELMEAGAQARARLQTQVAHGGRPVFNQGVALYVEDLRVSFDGFQALGGLSLTVGLGELLCVIGPNGAGKTTLMDCITGKTRPDSGRLYFGSNLNLRLMSEPAIAQAGIGRKFQKPTVFEALTVQQNLELALKGDRRARHAVRARLSGAQRDRLDELLMQVHLWDQADRSAGLLSHGQKQWLEIGMLLAQDPILLLLDEPVAGMTDEETERTAELFLSLEGKHSLVVVEHDMPFVQQLAGAHRRVTVLHEGRVLAEGGMAEVQANEQVVEVYLGR</sequence>
<organism evidence="6 7">
    <name type="scientific">Inhella crocodyli</name>
    <dbReference type="NCBI Taxonomy" id="2499851"/>
    <lineage>
        <taxon>Bacteria</taxon>
        <taxon>Pseudomonadati</taxon>
        <taxon>Pseudomonadota</taxon>
        <taxon>Betaproteobacteria</taxon>
        <taxon>Burkholderiales</taxon>
        <taxon>Sphaerotilaceae</taxon>
        <taxon>Inhella</taxon>
    </lineage>
</organism>
<dbReference type="EMBL" id="SACM01000001">
    <property type="protein sequence ID" value="RVT88313.1"/>
    <property type="molecule type" value="Genomic_DNA"/>
</dbReference>
<evidence type="ECO:0000259" key="5">
    <source>
        <dbReference type="PROSITE" id="PS50893"/>
    </source>
</evidence>
<keyword evidence="7" id="KW-1185">Reference proteome</keyword>
<dbReference type="OrthoDB" id="9781337at2"/>
<evidence type="ECO:0000256" key="2">
    <source>
        <dbReference type="ARBA" id="ARBA00022475"/>
    </source>
</evidence>
<keyword evidence="1" id="KW-0813">Transport</keyword>
<name>A0A437LSW6_9BURK</name>
<dbReference type="InterPro" id="IPR003439">
    <property type="entry name" value="ABC_transporter-like_ATP-bd"/>
</dbReference>
<dbReference type="InterPro" id="IPR003593">
    <property type="entry name" value="AAA+_ATPase"/>
</dbReference>
<dbReference type="RefSeq" id="WP_127681364.1">
    <property type="nucleotide sequence ID" value="NZ_SACM01000001.1"/>
</dbReference>
<accession>A0A437LSW6</accession>
<proteinExistence type="predicted"/>
<dbReference type="Pfam" id="PF12399">
    <property type="entry name" value="BCA_ABC_TP_C"/>
    <property type="match status" value="1"/>
</dbReference>
<dbReference type="PANTHER" id="PTHR45772">
    <property type="entry name" value="CONSERVED COMPONENT OF ABC TRANSPORTER FOR NATURAL AMINO ACIDS-RELATED"/>
    <property type="match status" value="1"/>
</dbReference>
<dbReference type="GO" id="GO:0016887">
    <property type="term" value="F:ATP hydrolysis activity"/>
    <property type="evidence" value="ECO:0007669"/>
    <property type="project" value="InterPro"/>
</dbReference>
<dbReference type="SUPFAM" id="SSF52540">
    <property type="entry name" value="P-loop containing nucleoside triphosphate hydrolases"/>
    <property type="match status" value="1"/>
</dbReference>
<dbReference type="GO" id="GO:0005886">
    <property type="term" value="C:plasma membrane"/>
    <property type="evidence" value="ECO:0007669"/>
    <property type="project" value="TreeGrafter"/>
</dbReference>
<keyword evidence="3" id="KW-0547">Nucleotide-binding</keyword>
<dbReference type="PANTHER" id="PTHR45772:SF8">
    <property type="entry name" value="HIGH-AFFINITY BRANCHED-CHAIN AMINO ACID TRANSPORT ATP-BINDING PROTEIN"/>
    <property type="match status" value="1"/>
</dbReference>
<dbReference type="AlphaFoldDB" id="A0A437LSW6"/>
<evidence type="ECO:0000313" key="6">
    <source>
        <dbReference type="EMBL" id="RVT88313.1"/>
    </source>
</evidence>
<reference evidence="6 7" key="1">
    <citation type="submission" date="2019-01" db="EMBL/GenBank/DDBJ databases">
        <authorList>
            <person name="Chen W.-M."/>
        </authorList>
    </citation>
    <scope>NUCLEOTIDE SEQUENCE [LARGE SCALE GENOMIC DNA]</scope>
    <source>
        <strain evidence="6 7">CCP-18</strain>
    </source>
</reference>
<evidence type="ECO:0000313" key="7">
    <source>
        <dbReference type="Proteomes" id="UP000288587"/>
    </source>
</evidence>
<comment type="caution">
    <text evidence="6">The sequence shown here is derived from an EMBL/GenBank/DDBJ whole genome shotgun (WGS) entry which is preliminary data.</text>
</comment>
<dbReference type="CDD" id="cd03219">
    <property type="entry name" value="ABC_Mj1267_LivG_branched"/>
    <property type="match status" value="1"/>
</dbReference>
<keyword evidence="4 6" id="KW-0067">ATP-binding</keyword>
<dbReference type="Gene3D" id="3.40.50.300">
    <property type="entry name" value="P-loop containing nucleotide triphosphate hydrolases"/>
    <property type="match status" value="1"/>
</dbReference>
<feature type="domain" description="ABC transporter" evidence="5">
    <location>
        <begin position="34"/>
        <end position="277"/>
    </location>
</feature>
<dbReference type="InterPro" id="IPR017781">
    <property type="entry name" value="ABC_transptr_urea_ATP-bd_UrtD"/>
</dbReference>
<keyword evidence="2" id="KW-0472">Membrane</keyword>
<keyword evidence="2" id="KW-1003">Cell membrane</keyword>
<dbReference type="PROSITE" id="PS50893">
    <property type="entry name" value="ABC_TRANSPORTER_2"/>
    <property type="match status" value="1"/>
</dbReference>
<evidence type="ECO:0000256" key="4">
    <source>
        <dbReference type="ARBA" id="ARBA00022840"/>
    </source>
</evidence>
<dbReference type="Pfam" id="PF00005">
    <property type="entry name" value="ABC_tran"/>
    <property type="match status" value="1"/>
</dbReference>